<dbReference type="InterPro" id="IPR036866">
    <property type="entry name" value="RibonucZ/Hydroxyglut_hydro"/>
</dbReference>
<dbReference type="Gene3D" id="3.60.15.10">
    <property type="entry name" value="Ribonuclease Z/Hydroxyacylglutathione hydrolase-like"/>
    <property type="match status" value="1"/>
</dbReference>
<evidence type="ECO:0000259" key="1">
    <source>
        <dbReference type="SMART" id="SM00849"/>
    </source>
</evidence>
<dbReference type="RefSeq" id="WP_121682122.1">
    <property type="nucleotide sequence ID" value="NZ_RCVZ01000016.1"/>
</dbReference>
<dbReference type="SUPFAM" id="SSF56281">
    <property type="entry name" value="Metallo-hydrolase/oxidoreductase"/>
    <property type="match status" value="1"/>
</dbReference>
<proteinExistence type="predicted"/>
<dbReference type="CDD" id="cd07721">
    <property type="entry name" value="yflN-like_MBL-fold"/>
    <property type="match status" value="1"/>
</dbReference>
<comment type="caution">
    <text evidence="2">The sequence shown here is derived from an EMBL/GenBank/DDBJ whole genome shotgun (WGS) entry which is preliminary data.</text>
</comment>
<accession>A0A3L7JSC2</accession>
<feature type="domain" description="Metallo-beta-lactamase" evidence="1">
    <location>
        <begin position="22"/>
        <end position="233"/>
    </location>
</feature>
<dbReference type="InterPro" id="IPR050855">
    <property type="entry name" value="NDM-1-like"/>
</dbReference>
<name>A0A3L7JSC2_9BACI</name>
<dbReference type="AlphaFoldDB" id="A0A3L7JSC2"/>
<gene>
    <name evidence="2" type="ORF">D9X91_18450</name>
</gene>
<dbReference type="OrthoDB" id="9802248at2"/>
<dbReference type="SMART" id="SM00849">
    <property type="entry name" value="Lactamase_B"/>
    <property type="match status" value="1"/>
</dbReference>
<keyword evidence="2" id="KW-0378">Hydrolase</keyword>
<organism evidence="2 3">
    <name type="scientific">Falsibacillus albus</name>
    <dbReference type="NCBI Taxonomy" id="2478915"/>
    <lineage>
        <taxon>Bacteria</taxon>
        <taxon>Bacillati</taxon>
        <taxon>Bacillota</taxon>
        <taxon>Bacilli</taxon>
        <taxon>Bacillales</taxon>
        <taxon>Bacillaceae</taxon>
        <taxon>Falsibacillus</taxon>
    </lineage>
</organism>
<dbReference type="PANTHER" id="PTHR42951">
    <property type="entry name" value="METALLO-BETA-LACTAMASE DOMAIN-CONTAINING"/>
    <property type="match status" value="1"/>
</dbReference>
<sequence>MKIADGIEMLEISANMMGKTETIHPVLIWNENEALLVDTGFPGQLPLFKNAFLKAEVPFEKLKKIIITHQDIDHIGSLPAILRASPEKIDVYSSKGEKPFIQGDKRILKITPDAIAQVKASLPSSIPEEWKKAFIATLENPPKAQVDHTLSGGEQVPSFGEVRVIDTPGHTPAHISLYHQPSKTVIAGDAMMVKNGDLQPPDPHVTLDLKAANNSIKRLIKFPEEIERVICYHGGLFEGNVKARMQEIVDAFK</sequence>
<dbReference type="InterPro" id="IPR001279">
    <property type="entry name" value="Metallo-B-lactamas"/>
</dbReference>
<dbReference type="GO" id="GO:0016787">
    <property type="term" value="F:hydrolase activity"/>
    <property type="evidence" value="ECO:0007669"/>
    <property type="project" value="UniProtKB-KW"/>
</dbReference>
<dbReference type="Pfam" id="PF00753">
    <property type="entry name" value="Lactamase_B"/>
    <property type="match status" value="1"/>
</dbReference>
<reference evidence="2 3" key="1">
    <citation type="submission" date="2018-10" db="EMBL/GenBank/DDBJ databases">
        <title>Falsibacillus sp. genome draft.</title>
        <authorList>
            <person name="Shi S."/>
        </authorList>
    </citation>
    <scope>NUCLEOTIDE SEQUENCE [LARGE SCALE GENOMIC DNA]</scope>
    <source>
        <strain evidence="2 3">GY 10110</strain>
    </source>
</reference>
<keyword evidence="3" id="KW-1185">Reference proteome</keyword>
<dbReference type="EMBL" id="RCVZ01000016">
    <property type="protein sequence ID" value="RLQ93214.1"/>
    <property type="molecule type" value="Genomic_DNA"/>
</dbReference>
<dbReference type="PANTHER" id="PTHR42951:SF15">
    <property type="entry name" value="METALLO-BETA-LACTAMASE SUPERFAMILY PROTEIN"/>
    <property type="match status" value="1"/>
</dbReference>
<evidence type="ECO:0000313" key="2">
    <source>
        <dbReference type="EMBL" id="RLQ93214.1"/>
    </source>
</evidence>
<evidence type="ECO:0000313" key="3">
    <source>
        <dbReference type="Proteomes" id="UP000276770"/>
    </source>
</evidence>
<dbReference type="Proteomes" id="UP000276770">
    <property type="component" value="Unassembled WGS sequence"/>
</dbReference>
<protein>
    <submittedName>
        <fullName evidence="2">MBL fold metallo-hydrolase</fullName>
    </submittedName>
</protein>